<proteinExistence type="inferred from homology"/>
<dbReference type="SMART" id="SM01375">
    <property type="entry name" value="Dynein_light"/>
    <property type="match status" value="1"/>
</dbReference>
<gene>
    <name evidence="3" type="ORF">FH972_015416</name>
</gene>
<keyword evidence="1" id="KW-0493">Microtubule</keyword>
<dbReference type="GO" id="GO:0005874">
    <property type="term" value="C:microtubule"/>
    <property type="evidence" value="ECO:0007669"/>
    <property type="project" value="UniProtKB-KW"/>
</dbReference>
<dbReference type="PANTHER" id="PTHR11886">
    <property type="entry name" value="DYNEIN LIGHT CHAIN"/>
    <property type="match status" value="1"/>
</dbReference>
<keyword evidence="1" id="KW-0505">Motor protein</keyword>
<dbReference type="Pfam" id="PF01221">
    <property type="entry name" value="Dynein_light"/>
    <property type="match status" value="1"/>
</dbReference>
<dbReference type="EMBL" id="CM017326">
    <property type="protein sequence ID" value="KAE8076791.1"/>
    <property type="molecule type" value="Genomic_DNA"/>
</dbReference>
<dbReference type="GO" id="GO:0007017">
    <property type="term" value="P:microtubule-based process"/>
    <property type="evidence" value="ECO:0007669"/>
    <property type="project" value="InterPro"/>
</dbReference>
<accession>A0A5N6RGA0</accession>
<dbReference type="InterPro" id="IPR001372">
    <property type="entry name" value="Dynein_light_chain_typ-1/2"/>
</dbReference>
<keyword evidence="1" id="KW-0206">Cytoskeleton</keyword>
<dbReference type="GO" id="GO:0045505">
    <property type="term" value="F:dynein intermediate chain binding"/>
    <property type="evidence" value="ECO:0007669"/>
    <property type="project" value="TreeGrafter"/>
</dbReference>
<comment type="subcellular location">
    <subcellularLocation>
        <location evidence="1">Cytoplasm</location>
        <location evidence="1">Cytoskeleton</location>
    </subcellularLocation>
</comment>
<sequence length="101" mass="11074">MSDDAKRSIAGGLTVKPPISDDRKPSSAAATTPPSGKRVIIKSADMLPEIQKEAAFEKHSVEKDVAESIKKDFDRRHGATWHCIVGRNFEHEASCLFKIAL</sequence>
<dbReference type="OrthoDB" id="10033309at2759"/>
<keyword evidence="4" id="KW-1185">Reference proteome</keyword>
<evidence type="ECO:0000313" key="4">
    <source>
        <dbReference type="Proteomes" id="UP000327013"/>
    </source>
</evidence>
<keyword evidence="1" id="KW-0243">Dynein</keyword>
<dbReference type="EMBL" id="CM017326">
    <property type="protein sequence ID" value="KAE8076790.1"/>
    <property type="molecule type" value="Genomic_DNA"/>
</dbReference>
<organism evidence="3 4">
    <name type="scientific">Carpinus fangiana</name>
    <dbReference type="NCBI Taxonomy" id="176857"/>
    <lineage>
        <taxon>Eukaryota</taxon>
        <taxon>Viridiplantae</taxon>
        <taxon>Streptophyta</taxon>
        <taxon>Embryophyta</taxon>
        <taxon>Tracheophyta</taxon>
        <taxon>Spermatophyta</taxon>
        <taxon>Magnoliopsida</taxon>
        <taxon>eudicotyledons</taxon>
        <taxon>Gunneridae</taxon>
        <taxon>Pentapetalae</taxon>
        <taxon>rosids</taxon>
        <taxon>fabids</taxon>
        <taxon>Fagales</taxon>
        <taxon>Betulaceae</taxon>
        <taxon>Carpinus</taxon>
    </lineage>
</organism>
<dbReference type="PANTHER" id="PTHR11886:SF35">
    <property type="entry name" value="DYNEIN LIGHT CHAIN"/>
    <property type="match status" value="1"/>
</dbReference>
<dbReference type="AlphaFoldDB" id="A0A5N6RGA0"/>
<name>A0A5N6RGA0_9ROSI</name>
<protein>
    <recommendedName>
        <fullName evidence="1">Dynein light chain</fullName>
    </recommendedName>
</protein>
<dbReference type="SUPFAM" id="SSF54648">
    <property type="entry name" value="DLC"/>
    <property type="match status" value="1"/>
</dbReference>
<evidence type="ECO:0000313" key="3">
    <source>
        <dbReference type="EMBL" id="KAE8076791.1"/>
    </source>
</evidence>
<dbReference type="Proteomes" id="UP000327013">
    <property type="component" value="Chromosome 6"/>
</dbReference>
<dbReference type="InterPro" id="IPR037177">
    <property type="entry name" value="DLC_sf"/>
</dbReference>
<keyword evidence="1" id="KW-0963">Cytoplasm</keyword>
<feature type="region of interest" description="Disordered" evidence="2">
    <location>
        <begin position="1"/>
        <end position="38"/>
    </location>
</feature>
<reference evidence="3 4" key="1">
    <citation type="submission" date="2019-06" db="EMBL/GenBank/DDBJ databases">
        <title>A chromosomal-level reference genome of Carpinus fangiana (Coryloideae, Betulaceae).</title>
        <authorList>
            <person name="Yang X."/>
            <person name="Wang Z."/>
            <person name="Zhang L."/>
            <person name="Hao G."/>
            <person name="Liu J."/>
            <person name="Yang Y."/>
        </authorList>
    </citation>
    <scope>NUCLEOTIDE SEQUENCE [LARGE SCALE GENOMIC DNA]</scope>
    <source>
        <strain evidence="3">Cfa_2016G</strain>
        <tissue evidence="3">Leaf</tissue>
    </source>
</reference>
<evidence type="ECO:0000256" key="1">
    <source>
        <dbReference type="RuleBase" id="RU365010"/>
    </source>
</evidence>
<evidence type="ECO:0000256" key="2">
    <source>
        <dbReference type="SAM" id="MobiDB-lite"/>
    </source>
</evidence>
<comment type="similarity">
    <text evidence="1">Belongs to the dynein light chain family.</text>
</comment>
<dbReference type="GO" id="GO:0005868">
    <property type="term" value="C:cytoplasmic dynein complex"/>
    <property type="evidence" value="ECO:0007669"/>
    <property type="project" value="TreeGrafter"/>
</dbReference>
<dbReference type="Gene3D" id="3.30.740.10">
    <property type="entry name" value="Protein Inhibitor Of Neuronal Nitric Oxide Synthase"/>
    <property type="match status" value="1"/>
</dbReference>